<dbReference type="Proteomes" id="UP001054252">
    <property type="component" value="Unassembled WGS sequence"/>
</dbReference>
<evidence type="ECO:0000256" key="1">
    <source>
        <dbReference type="ARBA" id="ARBA00004604"/>
    </source>
</evidence>
<feature type="compositionally biased region" description="Polar residues" evidence="7">
    <location>
        <begin position="325"/>
        <end position="348"/>
    </location>
</feature>
<dbReference type="SUPFAM" id="SSF109715">
    <property type="entry name" value="DEK C-terminal domain"/>
    <property type="match status" value="1"/>
</dbReference>
<dbReference type="Gene3D" id="1.10.10.60">
    <property type="entry name" value="Homeodomain-like"/>
    <property type="match status" value="1"/>
</dbReference>
<dbReference type="GO" id="GO:2000779">
    <property type="term" value="P:regulation of double-strand break repair"/>
    <property type="evidence" value="ECO:0007669"/>
    <property type="project" value="TreeGrafter"/>
</dbReference>
<reference evidence="9 10" key="1">
    <citation type="journal article" date="2021" name="Commun. Biol.">
        <title>The genome of Shorea leprosula (Dipterocarpaceae) highlights the ecological relevance of drought in aseasonal tropical rainforests.</title>
        <authorList>
            <person name="Ng K.K.S."/>
            <person name="Kobayashi M.J."/>
            <person name="Fawcett J.A."/>
            <person name="Hatakeyama M."/>
            <person name="Paape T."/>
            <person name="Ng C.H."/>
            <person name="Ang C.C."/>
            <person name="Tnah L.H."/>
            <person name="Lee C.T."/>
            <person name="Nishiyama T."/>
            <person name="Sese J."/>
            <person name="O'Brien M.J."/>
            <person name="Copetti D."/>
            <person name="Mohd Noor M.I."/>
            <person name="Ong R.C."/>
            <person name="Putra M."/>
            <person name="Sireger I.Z."/>
            <person name="Indrioko S."/>
            <person name="Kosugi Y."/>
            <person name="Izuno A."/>
            <person name="Isagi Y."/>
            <person name="Lee S.L."/>
            <person name="Shimizu K.K."/>
        </authorList>
    </citation>
    <scope>NUCLEOTIDE SEQUENCE [LARGE SCALE GENOMIC DNA]</scope>
    <source>
        <strain evidence="9">214</strain>
    </source>
</reference>
<dbReference type="InterPro" id="IPR014876">
    <property type="entry name" value="DEK_C"/>
</dbReference>
<dbReference type="AlphaFoldDB" id="A0AAV5HWN3"/>
<feature type="compositionally biased region" description="Low complexity" evidence="7">
    <location>
        <begin position="178"/>
        <end position="192"/>
    </location>
</feature>
<feature type="compositionally biased region" description="Basic and acidic residues" evidence="7">
    <location>
        <begin position="19"/>
        <end position="70"/>
    </location>
</feature>
<feature type="region of interest" description="Disordered" evidence="7">
    <location>
        <begin position="1"/>
        <end position="192"/>
    </location>
</feature>
<evidence type="ECO:0000256" key="5">
    <source>
        <dbReference type="ARBA" id="ARBA00023163"/>
    </source>
</evidence>
<keyword evidence="4" id="KW-0238">DNA-binding</keyword>
<keyword evidence="6" id="KW-0539">Nucleus</keyword>
<comment type="caution">
    <text evidence="9">The sequence shown here is derived from an EMBL/GenBank/DDBJ whole genome shotgun (WGS) entry which is preliminary data.</text>
</comment>
<evidence type="ECO:0000313" key="9">
    <source>
        <dbReference type="EMBL" id="GKU89544.1"/>
    </source>
</evidence>
<dbReference type="GO" id="GO:0042393">
    <property type="term" value="F:histone binding"/>
    <property type="evidence" value="ECO:0007669"/>
    <property type="project" value="TreeGrafter"/>
</dbReference>
<dbReference type="GO" id="GO:0003677">
    <property type="term" value="F:DNA binding"/>
    <property type="evidence" value="ECO:0007669"/>
    <property type="project" value="UniProtKB-KW"/>
</dbReference>
<dbReference type="FunFam" id="1.10.10.60:FF:000220">
    <property type="entry name" value="DEK domain-containing chromatin associated protein"/>
    <property type="match status" value="1"/>
</dbReference>
<dbReference type="InterPro" id="IPR044198">
    <property type="entry name" value="DEK"/>
</dbReference>
<dbReference type="GO" id="GO:0006325">
    <property type="term" value="P:chromatin organization"/>
    <property type="evidence" value="ECO:0007669"/>
    <property type="project" value="UniProtKB-KW"/>
</dbReference>
<feature type="compositionally biased region" description="Basic residues" evidence="7">
    <location>
        <begin position="130"/>
        <end position="142"/>
    </location>
</feature>
<evidence type="ECO:0000313" key="10">
    <source>
        <dbReference type="Proteomes" id="UP001054252"/>
    </source>
</evidence>
<dbReference type="PANTHER" id="PTHR13468:SF1">
    <property type="entry name" value="PROTEIN DEK"/>
    <property type="match status" value="1"/>
</dbReference>
<gene>
    <name evidence="9" type="ORF">SLEP1_g3670</name>
</gene>
<feature type="compositionally biased region" description="Basic and acidic residues" evidence="7">
    <location>
        <begin position="143"/>
        <end position="152"/>
    </location>
</feature>
<accession>A0AAV5HWN3</accession>
<feature type="region of interest" description="Disordered" evidence="7">
    <location>
        <begin position="308"/>
        <end position="523"/>
    </location>
</feature>
<feature type="compositionally biased region" description="Basic and acidic residues" evidence="7">
    <location>
        <begin position="382"/>
        <end position="403"/>
    </location>
</feature>
<protein>
    <recommendedName>
        <fullName evidence="8">DEK-C domain-containing protein</fullName>
    </recommendedName>
</protein>
<evidence type="ECO:0000256" key="4">
    <source>
        <dbReference type="ARBA" id="ARBA00023125"/>
    </source>
</evidence>
<evidence type="ECO:0000256" key="3">
    <source>
        <dbReference type="ARBA" id="ARBA00023015"/>
    </source>
</evidence>
<dbReference type="Pfam" id="PF08766">
    <property type="entry name" value="DEK_C"/>
    <property type="match status" value="1"/>
</dbReference>
<feature type="region of interest" description="Disordered" evidence="7">
    <location>
        <begin position="571"/>
        <end position="599"/>
    </location>
</feature>
<sequence>MASEKLEGEKPEEEAPVGSKKELNVKEPKEGKQQEEEQKSQELSLKDASGETEEPEGKKEVEEEEEKKVQEGGGEGNAQEAREEKKRLEAAEEEEVDEYKAPAAEDETKEEDKVQEAEGEDEDGQEKASRKVRRSTRKRISKKEKNESKKWSQESNEEPVTPSSDRPTRERKVVERYSVPSVARSSSSKALSIEQGCGTQLKDIPSVAFKLSKRKPDDSLQMLHMILFGKKGKAHTLKRNIGQFSGFVWVENEEKQKVKVKEKLDKCVKEKLLDFCDILNVPASKTTKKEEISVKLLEFLESPHSTSDVLLAEKEQKVKKHKVTPSKNISPGESSGSLAMKQKQTPQSGGRHKRLSKADEEDNEKNESARPKGDLPEDEYDSAPKEESDHEKSKSGKDDGPEKKSKKSSSKKIVKESSGSESKDKSMPRRKAVPAKSTKVPGKPAKESSGTTLKRGSTDADETSKGSVSKKRKVEKESLKGSKDKMDAKKQTNKSPIKDSTKEKGKGKSSKKPKPQPTREEMHAVVVDILKEVDFNTATLSDILRKLGQHFDVDLMDRKAEVKDIITEVIRNMSDEEDEESEESAGAADKDGGGDDDNA</sequence>
<dbReference type="PANTHER" id="PTHR13468">
    <property type="entry name" value="DEK PROTEIN"/>
    <property type="match status" value="1"/>
</dbReference>
<feature type="compositionally biased region" description="Basic and acidic residues" evidence="7">
    <location>
        <begin position="474"/>
        <end position="506"/>
    </location>
</feature>
<proteinExistence type="predicted"/>
<feature type="compositionally biased region" description="Basic and acidic residues" evidence="7">
    <location>
        <begin position="80"/>
        <end position="90"/>
    </location>
</feature>
<keyword evidence="2" id="KW-0156">Chromatin regulator</keyword>
<name>A0AAV5HWN3_9ROSI</name>
<evidence type="ECO:0000256" key="6">
    <source>
        <dbReference type="ARBA" id="ARBA00023242"/>
    </source>
</evidence>
<feature type="domain" description="DEK-C" evidence="8">
    <location>
        <begin position="516"/>
        <end position="571"/>
    </location>
</feature>
<comment type="subcellular location">
    <subcellularLocation>
        <location evidence="1">Nucleus</location>
        <location evidence="1">Nucleolus</location>
    </subcellularLocation>
</comment>
<organism evidence="9 10">
    <name type="scientific">Rubroshorea leprosula</name>
    <dbReference type="NCBI Taxonomy" id="152421"/>
    <lineage>
        <taxon>Eukaryota</taxon>
        <taxon>Viridiplantae</taxon>
        <taxon>Streptophyta</taxon>
        <taxon>Embryophyta</taxon>
        <taxon>Tracheophyta</taxon>
        <taxon>Spermatophyta</taxon>
        <taxon>Magnoliopsida</taxon>
        <taxon>eudicotyledons</taxon>
        <taxon>Gunneridae</taxon>
        <taxon>Pentapetalae</taxon>
        <taxon>rosids</taxon>
        <taxon>malvids</taxon>
        <taxon>Malvales</taxon>
        <taxon>Dipterocarpaceae</taxon>
        <taxon>Rubroshorea</taxon>
    </lineage>
</organism>
<feature type="compositionally biased region" description="Basic and acidic residues" evidence="7">
    <location>
        <begin position="365"/>
        <end position="375"/>
    </location>
</feature>
<dbReference type="EMBL" id="BPVZ01000003">
    <property type="protein sequence ID" value="GKU89544.1"/>
    <property type="molecule type" value="Genomic_DNA"/>
</dbReference>
<evidence type="ECO:0000256" key="7">
    <source>
        <dbReference type="SAM" id="MobiDB-lite"/>
    </source>
</evidence>
<evidence type="ECO:0000259" key="8">
    <source>
        <dbReference type="PROSITE" id="PS51998"/>
    </source>
</evidence>
<dbReference type="GO" id="GO:0005730">
    <property type="term" value="C:nucleolus"/>
    <property type="evidence" value="ECO:0007669"/>
    <property type="project" value="UniProtKB-SubCell"/>
</dbReference>
<keyword evidence="10" id="KW-1185">Reference proteome</keyword>
<evidence type="ECO:0000256" key="2">
    <source>
        <dbReference type="ARBA" id="ARBA00022853"/>
    </source>
</evidence>
<keyword evidence="3" id="KW-0805">Transcription regulation</keyword>
<dbReference type="PROSITE" id="PS51998">
    <property type="entry name" value="DEK_C"/>
    <property type="match status" value="1"/>
</dbReference>
<feature type="compositionally biased region" description="Basic and acidic residues" evidence="7">
    <location>
        <begin position="166"/>
        <end position="175"/>
    </location>
</feature>
<keyword evidence="5" id="KW-0804">Transcription</keyword>